<proteinExistence type="predicted"/>
<evidence type="ECO:0000313" key="1">
    <source>
        <dbReference type="EMBL" id="DAF87892.1"/>
    </source>
</evidence>
<sequence length="48" mass="5392">MTVISKRVGGVQIPVGRATGQRCRPFVCTFCVFEQGIKHPIVKKYIRS</sequence>
<dbReference type="EMBL" id="BK015971">
    <property type="protein sequence ID" value="DAF87892.1"/>
    <property type="molecule type" value="Genomic_DNA"/>
</dbReference>
<reference evidence="1" key="1">
    <citation type="journal article" date="2021" name="Proc. Natl. Acad. Sci. U.S.A.">
        <title>A Catalog of Tens of Thousands of Viruses from Human Metagenomes Reveals Hidden Associations with Chronic Diseases.</title>
        <authorList>
            <person name="Tisza M.J."/>
            <person name="Buck C.B."/>
        </authorList>
    </citation>
    <scope>NUCLEOTIDE SEQUENCE</scope>
    <source>
        <strain evidence="1">CtRon5</strain>
    </source>
</reference>
<name>A0A8S5U0A7_9CAUD</name>
<accession>A0A8S5U0A7</accession>
<organism evidence="1">
    <name type="scientific">Siphoviridae sp. ctRon5</name>
    <dbReference type="NCBI Taxonomy" id="2825505"/>
    <lineage>
        <taxon>Viruses</taxon>
        <taxon>Duplodnaviria</taxon>
        <taxon>Heunggongvirae</taxon>
        <taxon>Uroviricota</taxon>
        <taxon>Caudoviricetes</taxon>
    </lineage>
</organism>
<protein>
    <submittedName>
        <fullName evidence="1">Uncharacterized protein</fullName>
    </submittedName>
</protein>